<dbReference type="EMBL" id="SRSC01000005">
    <property type="protein sequence ID" value="TGU70264.1"/>
    <property type="molecule type" value="Genomic_DNA"/>
</dbReference>
<dbReference type="GO" id="GO:0035438">
    <property type="term" value="F:cyclic-di-GMP binding"/>
    <property type="evidence" value="ECO:0007669"/>
    <property type="project" value="InterPro"/>
</dbReference>
<evidence type="ECO:0000259" key="1">
    <source>
        <dbReference type="Pfam" id="PF07238"/>
    </source>
</evidence>
<evidence type="ECO:0000313" key="3">
    <source>
        <dbReference type="Proteomes" id="UP000306416"/>
    </source>
</evidence>
<dbReference type="Gene3D" id="2.40.10.220">
    <property type="entry name" value="predicted glycosyltransferase like domains"/>
    <property type="match status" value="1"/>
</dbReference>
<comment type="caution">
    <text evidence="2">The sequence shown here is derived from an EMBL/GenBank/DDBJ whole genome shotgun (WGS) entry which is preliminary data.</text>
</comment>
<organism evidence="2 3">
    <name type="scientific">Geomonas terrae</name>
    <dbReference type="NCBI Taxonomy" id="2562681"/>
    <lineage>
        <taxon>Bacteria</taxon>
        <taxon>Pseudomonadati</taxon>
        <taxon>Thermodesulfobacteriota</taxon>
        <taxon>Desulfuromonadia</taxon>
        <taxon>Geobacterales</taxon>
        <taxon>Geobacteraceae</taxon>
        <taxon>Geomonas</taxon>
    </lineage>
</organism>
<proteinExistence type="predicted"/>
<keyword evidence="3" id="KW-1185">Reference proteome</keyword>
<gene>
    <name evidence="2" type="ORF">E4633_18880</name>
</gene>
<evidence type="ECO:0000313" key="2">
    <source>
        <dbReference type="EMBL" id="TGU70264.1"/>
    </source>
</evidence>
<dbReference type="RefSeq" id="WP_135872651.1">
    <property type="nucleotide sequence ID" value="NZ_SRSC01000005.1"/>
</dbReference>
<name>A0A4S1CAD5_9BACT</name>
<accession>A0A4S1CAD5</accession>
<protein>
    <submittedName>
        <fullName evidence="2">PilZ domain-containing protein</fullName>
    </submittedName>
</protein>
<feature type="domain" description="PilZ" evidence="1">
    <location>
        <begin position="7"/>
        <end position="96"/>
    </location>
</feature>
<reference evidence="2 3" key="1">
    <citation type="submission" date="2019-04" db="EMBL/GenBank/DDBJ databases">
        <title>Geobacter oryzae sp. nov., ferric-reducing bacteria isolated from paddy soil.</title>
        <authorList>
            <person name="Xu Z."/>
            <person name="Masuda Y."/>
            <person name="Itoh H."/>
            <person name="Senoo K."/>
        </authorList>
    </citation>
    <scope>NUCLEOTIDE SEQUENCE [LARGE SCALE GENOMIC DNA]</scope>
    <source>
        <strain evidence="2 3">Red111</strain>
    </source>
</reference>
<sequence>MRDYINRKSVRYQGQIPVEVKQGMGLTRNFSTSGIYFVTDQPVALDERLEVVMLLDYQHIGQRVRLHCMSDVVRVEPCDELLGVAVAVEGCRFELVMEDVEAPRVDGGPCGHA</sequence>
<dbReference type="Proteomes" id="UP000306416">
    <property type="component" value="Unassembled WGS sequence"/>
</dbReference>
<dbReference type="Pfam" id="PF07238">
    <property type="entry name" value="PilZ"/>
    <property type="match status" value="1"/>
</dbReference>
<dbReference type="InterPro" id="IPR009875">
    <property type="entry name" value="PilZ_domain"/>
</dbReference>
<dbReference type="AlphaFoldDB" id="A0A4S1CAD5"/>